<dbReference type="PANTHER" id="PTHR46481:SF10">
    <property type="entry name" value="ZINC FINGER BED DOMAIN-CONTAINING PROTEIN 39"/>
    <property type="match status" value="1"/>
</dbReference>
<comment type="caution">
    <text evidence="8">The sequence shown here is derived from an EMBL/GenBank/DDBJ whole genome shotgun (WGS) entry which is preliminary data.</text>
</comment>
<evidence type="ECO:0000256" key="6">
    <source>
        <dbReference type="SAM" id="MobiDB-lite"/>
    </source>
</evidence>
<evidence type="ECO:0000256" key="5">
    <source>
        <dbReference type="ARBA" id="ARBA00023242"/>
    </source>
</evidence>
<dbReference type="GO" id="GO:0008270">
    <property type="term" value="F:zinc ion binding"/>
    <property type="evidence" value="ECO:0007669"/>
    <property type="project" value="UniProtKB-KW"/>
</dbReference>
<dbReference type="AlphaFoldDB" id="A0A817WSA9"/>
<dbReference type="SUPFAM" id="SSF53098">
    <property type="entry name" value="Ribonuclease H-like"/>
    <property type="match status" value="1"/>
</dbReference>
<evidence type="ECO:0000256" key="1">
    <source>
        <dbReference type="ARBA" id="ARBA00004123"/>
    </source>
</evidence>
<feature type="domain" description="HAT C-terminal dimerisation" evidence="7">
    <location>
        <begin position="671"/>
        <end position="724"/>
    </location>
</feature>
<evidence type="ECO:0000256" key="4">
    <source>
        <dbReference type="ARBA" id="ARBA00022833"/>
    </source>
</evidence>
<dbReference type="EMBL" id="CAJNYD010001679">
    <property type="protein sequence ID" value="CAF3359215.1"/>
    <property type="molecule type" value="Genomic_DNA"/>
</dbReference>
<accession>A0A817WSA9</accession>
<feature type="region of interest" description="Disordered" evidence="6">
    <location>
        <begin position="318"/>
        <end position="348"/>
    </location>
</feature>
<dbReference type="GO" id="GO:0046983">
    <property type="term" value="F:protein dimerization activity"/>
    <property type="evidence" value="ECO:0007669"/>
    <property type="project" value="InterPro"/>
</dbReference>
<dbReference type="InterPro" id="IPR052035">
    <property type="entry name" value="ZnF_BED_domain_contain"/>
</dbReference>
<evidence type="ECO:0000259" key="7">
    <source>
        <dbReference type="Pfam" id="PF05699"/>
    </source>
</evidence>
<evidence type="ECO:0000313" key="8">
    <source>
        <dbReference type="EMBL" id="CAF3359215.1"/>
    </source>
</evidence>
<comment type="subcellular location">
    <subcellularLocation>
        <location evidence="1">Nucleus</location>
    </subcellularLocation>
</comment>
<proteinExistence type="predicted"/>
<reference evidence="8" key="1">
    <citation type="submission" date="2021-02" db="EMBL/GenBank/DDBJ databases">
        <authorList>
            <person name="Nowell W R."/>
        </authorList>
    </citation>
    <scope>NUCLEOTIDE SEQUENCE</scope>
</reference>
<protein>
    <recommendedName>
        <fullName evidence="7">HAT C-terminal dimerisation domain-containing protein</fullName>
    </recommendedName>
</protein>
<evidence type="ECO:0000256" key="3">
    <source>
        <dbReference type="ARBA" id="ARBA00022771"/>
    </source>
</evidence>
<feature type="compositionally biased region" description="Acidic residues" evidence="6">
    <location>
        <begin position="318"/>
        <end position="338"/>
    </location>
</feature>
<gene>
    <name evidence="8" type="ORF">LUA448_LOCUS13789</name>
</gene>
<dbReference type="InterPro" id="IPR012337">
    <property type="entry name" value="RNaseH-like_sf"/>
</dbReference>
<dbReference type="Pfam" id="PF05699">
    <property type="entry name" value="Dimer_Tnp_hAT"/>
    <property type="match status" value="1"/>
</dbReference>
<dbReference type="GO" id="GO:0005634">
    <property type="term" value="C:nucleus"/>
    <property type="evidence" value="ECO:0007669"/>
    <property type="project" value="UniProtKB-SubCell"/>
</dbReference>
<feature type="region of interest" description="Disordered" evidence="6">
    <location>
        <begin position="1"/>
        <end position="23"/>
    </location>
</feature>
<sequence length="731" mass="83003">MSKTTNDQSSLAEQDDDSNTSSSSVVIDASDILPSYNHEKIANSVVEQFFYELKTHDDGTKSAKCLLCRSIVKQSTTSTYNYGRHVYRKHMKETNKWKLALDSKKSNKSTKQSTVQQSFGQRSRLSLDNITEEHLLIVLVNQKYGAHNPRQLELHKMIVQDLIIELGLPLSIVDHPAFLRAMNTIDPKFTVLSRRTLCREAIPSALEQVMIKVKQACSDAKFVALTLDTWSDRRMRTFIAITMHTIANNDDSFQDYLLTFQPLSGSHTGDNLRRQLEDAMANFNIEDKVVRIVTDNASNNLKAFDELVIPGFEVYFEPEDDEDEHDDETENDEREEKDEQNNMNDQEERLRIPCFSHTLQLTVGDGLKECGNAKPALAKVATIAKLSHKSTLFAEHLQRENISIPLPVKTRWNSQHHTICKVLEISLTLLNDLLRNVGCADLVLTARDIIILQEFASIFALFAEATTRTQIENSASISLVAPSVLSIYYDLEHEQANCKYLGSLCRTLIISLHERFGGLLERCEVFADSNMKIKKRSTSDLYKDDIYLIAPFLDGRFKLKWVVASNLSESTKERTTNIIKGLLFKAALQLHGTTNNTSDCIIESSITECSTTDDDGMSNLPNFKRKRLFSGYEGQKTPMQKKRSCVSESIENEISMFEKELLDDTRLIFLKKDSYPYLHRLATRVLCVPATSAPVERVFSSSGILMRPHRSRLSKNMLSILTLLKCNRKLL</sequence>
<evidence type="ECO:0000256" key="2">
    <source>
        <dbReference type="ARBA" id="ARBA00022723"/>
    </source>
</evidence>
<keyword evidence="3" id="KW-0863">Zinc-finger</keyword>
<dbReference type="InterPro" id="IPR008906">
    <property type="entry name" value="HATC_C_dom"/>
</dbReference>
<keyword evidence="4" id="KW-0862">Zinc</keyword>
<name>A0A817WSA9_9BILA</name>
<keyword evidence="2" id="KW-0479">Metal-binding</keyword>
<dbReference type="Proteomes" id="UP000663833">
    <property type="component" value="Unassembled WGS sequence"/>
</dbReference>
<evidence type="ECO:0000313" key="9">
    <source>
        <dbReference type="Proteomes" id="UP000663833"/>
    </source>
</evidence>
<feature type="compositionally biased region" description="Polar residues" evidence="6">
    <location>
        <begin position="1"/>
        <end position="12"/>
    </location>
</feature>
<dbReference type="PANTHER" id="PTHR46481">
    <property type="entry name" value="ZINC FINGER BED DOMAIN-CONTAINING PROTEIN 4"/>
    <property type="match status" value="1"/>
</dbReference>
<organism evidence="8 9">
    <name type="scientific">Rotaria socialis</name>
    <dbReference type="NCBI Taxonomy" id="392032"/>
    <lineage>
        <taxon>Eukaryota</taxon>
        <taxon>Metazoa</taxon>
        <taxon>Spiralia</taxon>
        <taxon>Gnathifera</taxon>
        <taxon>Rotifera</taxon>
        <taxon>Eurotatoria</taxon>
        <taxon>Bdelloidea</taxon>
        <taxon>Philodinida</taxon>
        <taxon>Philodinidae</taxon>
        <taxon>Rotaria</taxon>
    </lineage>
</organism>
<keyword evidence="5" id="KW-0539">Nucleus</keyword>